<sequence>MEADRPNQQRSATGQMSSGVRFPPPHRTRPRCRPAGRRAHRRPVAEQDGPLAHPCVRTRPDASRRGPSPSNRPVSELSPPAHSVNQLPGPERHPAATAPPLTPTRPSGPEPGPRPTDERRSHPHLRPDRRRRHHRRHDPPPPQTPRRLRLARRADDGTGGGRPAALRRLPADRATRVLPPLRSRARRRGTYSLRRAGPAHDGPPRRHRIAVRRPRHRAATRGT</sequence>
<dbReference type="AlphaFoldDB" id="A0A066ZBP2"/>
<accession>A0A066ZBP2</accession>
<feature type="region of interest" description="Disordered" evidence="1">
    <location>
        <begin position="1"/>
        <end position="223"/>
    </location>
</feature>
<feature type="compositionally biased region" description="Polar residues" evidence="1">
    <location>
        <begin position="8"/>
        <end position="18"/>
    </location>
</feature>
<organism evidence="2 3">
    <name type="scientific">Kitasatospora cheerisanensis KCTC 2395</name>
    <dbReference type="NCBI Taxonomy" id="1348663"/>
    <lineage>
        <taxon>Bacteria</taxon>
        <taxon>Bacillati</taxon>
        <taxon>Actinomycetota</taxon>
        <taxon>Actinomycetes</taxon>
        <taxon>Kitasatosporales</taxon>
        <taxon>Streptomycetaceae</taxon>
        <taxon>Kitasatospora</taxon>
    </lineage>
</organism>
<feature type="compositionally biased region" description="Basic residues" evidence="1">
    <location>
        <begin position="24"/>
        <end position="42"/>
    </location>
</feature>
<dbReference type="Proteomes" id="UP000027178">
    <property type="component" value="Unassembled WGS sequence"/>
</dbReference>
<keyword evidence="3" id="KW-1185">Reference proteome</keyword>
<name>A0A066ZBP2_9ACTN</name>
<dbReference type="HOGENOM" id="CLU_1238835_0_0_11"/>
<comment type="caution">
    <text evidence="2">The sequence shown here is derived from an EMBL/GenBank/DDBJ whole genome shotgun (WGS) entry which is preliminary data.</text>
</comment>
<feature type="compositionally biased region" description="Basic residues" evidence="1">
    <location>
        <begin position="205"/>
        <end position="223"/>
    </location>
</feature>
<dbReference type="EMBL" id="JNBY01000015">
    <property type="protein sequence ID" value="KDN87716.1"/>
    <property type="molecule type" value="Genomic_DNA"/>
</dbReference>
<protein>
    <submittedName>
        <fullName evidence="2">Uncharacterized protein</fullName>
    </submittedName>
</protein>
<feature type="compositionally biased region" description="Basic residues" evidence="1">
    <location>
        <begin position="121"/>
        <end position="137"/>
    </location>
</feature>
<evidence type="ECO:0000313" key="2">
    <source>
        <dbReference type="EMBL" id="KDN87716.1"/>
    </source>
</evidence>
<proteinExistence type="predicted"/>
<feature type="compositionally biased region" description="Pro residues" evidence="1">
    <location>
        <begin position="100"/>
        <end position="114"/>
    </location>
</feature>
<gene>
    <name evidence="2" type="ORF">KCH_03630</name>
</gene>
<evidence type="ECO:0000256" key="1">
    <source>
        <dbReference type="SAM" id="MobiDB-lite"/>
    </source>
</evidence>
<evidence type="ECO:0000313" key="3">
    <source>
        <dbReference type="Proteomes" id="UP000027178"/>
    </source>
</evidence>
<reference evidence="2 3" key="1">
    <citation type="submission" date="2014-05" db="EMBL/GenBank/DDBJ databases">
        <title>Draft Genome Sequence of Kitasatospora cheerisanensis KCTC 2395.</title>
        <authorList>
            <person name="Nam D.H."/>
        </authorList>
    </citation>
    <scope>NUCLEOTIDE SEQUENCE [LARGE SCALE GENOMIC DNA]</scope>
    <source>
        <strain evidence="2 3">KCTC 2395</strain>
    </source>
</reference>